<dbReference type="InterPro" id="IPR023753">
    <property type="entry name" value="FAD/NAD-binding_dom"/>
</dbReference>
<accession>A0A0L8L1X5</accession>
<evidence type="ECO:0000256" key="1">
    <source>
        <dbReference type="ARBA" id="ARBA00022605"/>
    </source>
</evidence>
<keyword evidence="3 9" id="KW-0560">Oxidoreductase</keyword>
<dbReference type="PANTHER" id="PTHR43100">
    <property type="entry name" value="GLUTAMATE SYNTHASE [NADPH] SMALL CHAIN"/>
    <property type="match status" value="1"/>
</dbReference>
<dbReference type="GO" id="GO:0004355">
    <property type="term" value="F:glutamate synthase (NADPH) activity"/>
    <property type="evidence" value="ECO:0007669"/>
    <property type="project" value="UniProtKB-EC"/>
</dbReference>
<dbReference type="SUPFAM" id="SSF46548">
    <property type="entry name" value="alpha-helical ferredoxin"/>
    <property type="match status" value="1"/>
</dbReference>
<dbReference type="Pfam" id="PF07992">
    <property type="entry name" value="Pyr_redox_2"/>
    <property type="match status" value="2"/>
</dbReference>
<dbReference type="NCBIfam" id="TIGR01317">
    <property type="entry name" value="GOGAT_sm_gam"/>
    <property type="match status" value="1"/>
</dbReference>
<evidence type="ECO:0000256" key="7">
    <source>
        <dbReference type="ARBA" id="ARBA00029440"/>
    </source>
</evidence>
<dbReference type="EC" id="1.4.1.13" evidence="9"/>
<dbReference type="AlphaFoldDB" id="A0A0L8L1X5"/>
<evidence type="ECO:0000256" key="2">
    <source>
        <dbReference type="ARBA" id="ARBA00022723"/>
    </source>
</evidence>
<evidence type="ECO:0000256" key="3">
    <source>
        <dbReference type="ARBA" id="ARBA00023002"/>
    </source>
</evidence>
<dbReference type="PATRIC" id="fig|67356.5.peg.6137"/>
<feature type="domain" description="4Fe-4S ferredoxin-type" evidence="8">
    <location>
        <begin position="38"/>
        <end position="69"/>
    </location>
</feature>
<protein>
    <submittedName>
        <fullName evidence="9">Glutamate synthase</fullName>
        <ecNumber evidence="9">1.4.1.13</ecNumber>
    </submittedName>
</protein>
<keyword evidence="1" id="KW-0028">Amino-acid biosynthesis</keyword>
<dbReference type="Gene3D" id="1.10.1060.10">
    <property type="entry name" value="Alpha-helical ferredoxin"/>
    <property type="match status" value="1"/>
</dbReference>
<dbReference type="Gene3D" id="3.50.50.60">
    <property type="entry name" value="FAD/NAD(P)-binding domain"/>
    <property type="match status" value="2"/>
</dbReference>
<keyword evidence="6" id="KW-0314">Glutamate biosynthesis</keyword>
<keyword evidence="2" id="KW-0479">Metal-binding</keyword>
<dbReference type="InterPro" id="IPR051394">
    <property type="entry name" value="Glutamate_Synthase"/>
</dbReference>
<evidence type="ECO:0000313" key="10">
    <source>
        <dbReference type="Proteomes" id="UP000037251"/>
    </source>
</evidence>
<keyword evidence="10" id="KW-1185">Reference proteome</keyword>
<dbReference type="EMBL" id="LGUS01000187">
    <property type="protein sequence ID" value="KOG32096.1"/>
    <property type="molecule type" value="Genomic_DNA"/>
</dbReference>
<evidence type="ECO:0000256" key="6">
    <source>
        <dbReference type="ARBA" id="ARBA00023164"/>
    </source>
</evidence>
<evidence type="ECO:0000256" key="4">
    <source>
        <dbReference type="ARBA" id="ARBA00023004"/>
    </source>
</evidence>
<dbReference type="eggNOG" id="COG0493">
    <property type="taxonomic scope" value="Bacteria"/>
</dbReference>
<dbReference type="PRINTS" id="PR00419">
    <property type="entry name" value="ADXRDTASE"/>
</dbReference>
<evidence type="ECO:0000259" key="8">
    <source>
        <dbReference type="PROSITE" id="PS51379"/>
    </source>
</evidence>
<evidence type="ECO:0000256" key="5">
    <source>
        <dbReference type="ARBA" id="ARBA00023014"/>
    </source>
</evidence>
<comment type="caution">
    <text evidence="9">The sequence shown here is derived from an EMBL/GenBank/DDBJ whole genome shotgun (WGS) entry which is preliminary data.</text>
</comment>
<dbReference type="InterPro" id="IPR017896">
    <property type="entry name" value="4Fe4S_Fe-S-bd"/>
</dbReference>
<dbReference type="GO" id="GO:0046872">
    <property type="term" value="F:metal ion binding"/>
    <property type="evidence" value="ECO:0007669"/>
    <property type="project" value="UniProtKB-KW"/>
</dbReference>
<keyword evidence="5" id="KW-0411">Iron-sulfur</keyword>
<dbReference type="GO" id="GO:0016639">
    <property type="term" value="F:oxidoreductase activity, acting on the CH-NH2 group of donors, NAD or NADP as acceptor"/>
    <property type="evidence" value="ECO:0007669"/>
    <property type="project" value="InterPro"/>
</dbReference>
<dbReference type="Pfam" id="PF14691">
    <property type="entry name" value="Fer4_20"/>
    <property type="match status" value="1"/>
</dbReference>
<evidence type="ECO:0000313" key="9">
    <source>
        <dbReference type="EMBL" id="KOG32096.1"/>
    </source>
</evidence>
<name>A0A0L8L1X5_9ACTN</name>
<keyword evidence="4" id="KW-0408">Iron</keyword>
<organism evidence="9 10">
    <name type="scientific">Streptomyces resistomycificus</name>
    <dbReference type="NCBI Taxonomy" id="67356"/>
    <lineage>
        <taxon>Bacteria</taxon>
        <taxon>Bacillati</taxon>
        <taxon>Actinomycetota</taxon>
        <taxon>Actinomycetes</taxon>
        <taxon>Kitasatosporales</taxon>
        <taxon>Streptomycetaceae</taxon>
        <taxon>Streptomyces</taxon>
        <taxon>Streptomyces aurantiacus group</taxon>
    </lineage>
</organism>
<proteinExistence type="predicted"/>
<comment type="pathway">
    <text evidence="7">Amino-acid biosynthesis.</text>
</comment>
<dbReference type="FunFam" id="3.50.50.60:FF:000124">
    <property type="entry name" value="Glutamate synthase small subunit"/>
    <property type="match status" value="1"/>
</dbReference>
<dbReference type="InterPro" id="IPR006005">
    <property type="entry name" value="Glut_synth_ssu1"/>
</dbReference>
<dbReference type="STRING" id="67356.AQJ84_28605"/>
<dbReference type="GO" id="GO:0006537">
    <property type="term" value="P:glutamate biosynthetic process"/>
    <property type="evidence" value="ECO:0007669"/>
    <property type="project" value="UniProtKB-KW"/>
</dbReference>
<dbReference type="SUPFAM" id="SSF51971">
    <property type="entry name" value="Nucleotide-binding domain"/>
    <property type="match status" value="2"/>
</dbReference>
<dbReference type="GO" id="GO:0051536">
    <property type="term" value="F:iron-sulfur cluster binding"/>
    <property type="evidence" value="ECO:0007669"/>
    <property type="project" value="UniProtKB-KW"/>
</dbReference>
<reference evidence="10" key="1">
    <citation type="submission" date="2015-07" db="EMBL/GenBank/DDBJ databases">
        <authorList>
            <person name="Ju K.-S."/>
            <person name="Doroghazi J.R."/>
            <person name="Metcalf W.W."/>
        </authorList>
    </citation>
    <scope>NUCLEOTIDE SEQUENCE [LARGE SCALE GENOMIC DNA]</scope>
    <source>
        <strain evidence="10">NRRL 2290</strain>
    </source>
</reference>
<dbReference type="Proteomes" id="UP000037251">
    <property type="component" value="Unassembled WGS sequence"/>
</dbReference>
<dbReference type="PROSITE" id="PS51379">
    <property type="entry name" value="4FE4S_FER_2"/>
    <property type="match status" value="1"/>
</dbReference>
<sequence length="495" mass="53225">MADPKGFMTTPRQDWSRRPVEERVRDWDEVYVPGALLPIISKQADRCMDCGVPFCHEACPLGNLIPEWNELVSRDDWRTAADRLHATNNFPEFTGRLCPAPCEAGCVLAINQPAVTIKNVEVAVADQAWELGFTPPRAPERLSGRTVAVIGSGPTGLAAAQQLTRAGHTVAVYEKDDRIGGLMRYGIPAFKMEKHHLERRIEQMRAEGTKFRTSTAVGRDVGAAELRARYDAVVIATGATAWRELDVPGRELGGIHQAMEYLPLANRVCQGDLDASPMSAAGKHVVIVGGGDTGADCLGTAVREGAASVTQLDIYAQPDSERDEDIDPWPTYPKLYRLSAAHEEAGELRTAPAADADARLFAASTLRFTGGADGHVRSLHLVEVDTRRRPVPDTARTLPADLVLLALGFSGPDRKDGLIDQLGLALEPRGTLTRDSGFATNVAGVFAAGDAARGQSLVVWAIAEGRAVAAAVDRHLTGSSRLPAPIGPYDRPMVV</sequence>
<dbReference type="RefSeq" id="WP_030039522.1">
    <property type="nucleotide sequence ID" value="NZ_KL575592.1"/>
</dbReference>
<dbReference type="InterPro" id="IPR009051">
    <property type="entry name" value="Helical_ferredxn"/>
</dbReference>
<dbReference type="PANTHER" id="PTHR43100:SF1">
    <property type="entry name" value="GLUTAMATE SYNTHASE [NADPH] SMALL CHAIN"/>
    <property type="match status" value="1"/>
</dbReference>
<dbReference type="OrthoDB" id="9803192at2"/>
<dbReference type="InterPro" id="IPR028261">
    <property type="entry name" value="DPD_II"/>
</dbReference>
<gene>
    <name evidence="9" type="primary">gltD</name>
    <name evidence="9" type="ORF">ADK37_28735</name>
</gene>
<dbReference type="InterPro" id="IPR036188">
    <property type="entry name" value="FAD/NAD-bd_sf"/>
</dbReference>